<dbReference type="RefSeq" id="WP_146844165.1">
    <property type="nucleotide sequence ID" value="NZ_BJWH01000001.1"/>
</dbReference>
<dbReference type="SUPFAM" id="SSF53822">
    <property type="entry name" value="Periplasmic binding protein-like I"/>
    <property type="match status" value="1"/>
</dbReference>
<comment type="subcellular location">
    <subcellularLocation>
        <location evidence="1">Cell envelope</location>
    </subcellularLocation>
</comment>
<sequence length="380" mass="40193">MRRITIAAMGAVVALGLAACSGSGAGSTDDSSGAAADPGDLTVGVAMPTQTSERWIADGDAVEKGLKEAGYQVDLQFAGDDIPTQQQQIDQMITKGADLLIIASIDGTALATQLQAAADANIPVIAYDRLIRDSENVDFYVTFDNYKVGVQQATSLLVGLGVLKADGSKGDAAGPFNIELFAGSLDDNNAHFFYQGAMDTLQEHIDAGTLVVKSGQTDIEQVATLRWLQETAQKRMEDLLTSTYSDGSKVQGVLSPYDGLSRGIITALQNAGYGPTIAQGLPIVTGQDAEIASVKLINDDVQFSTIFKDTRKLAEQAVVSAESFLAGEEPEANDTETYENGVKVVPSFLLESDIVYKDNIQSLLIDSGYWTEDQVASGQA</sequence>
<organism evidence="5 6">
    <name type="scientific">Cellulomonas terrae</name>
    <dbReference type="NCBI Taxonomy" id="311234"/>
    <lineage>
        <taxon>Bacteria</taxon>
        <taxon>Bacillati</taxon>
        <taxon>Actinomycetota</taxon>
        <taxon>Actinomycetes</taxon>
        <taxon>Micrococcales</taxon>
        <taxon>Cellulomonadaceae</taxon>
        <taxon>Cellulomonas</taxon>
    </lineage>
</organism>
<evidence type="ECO:0000313" key="5">
    <source>
        <dbReference type="EMBL" id="GEL96536.1"/>
    </source>
</evidence>
<dbReference type="NCBIfam" id="NF040907">
    <property type="entry name" value="ChvE"/>
    <property type="match status" value="1"/>
</dbReference>
<evidence type="ECO:0000256" key="3">
    <source>
        <dbReference type="SAM" id="SignalP"/>
    </source>
</evidence>
<feature type="chain" id="PRO_5021790513" evidence="3">
    <location>
        <begin position="26"/>
        <end position="380"/>
    </location>
</feature>
<dbReference type="Proteomes" id="UP000321049">
    <property type="component" value="Unassembled WGS sequence"/>
</dbReference>
<dbReference type="Pfam" id="PF13407">
    <property type="entry name" value="Peripla_BP_4"/>
    <property type="match status" value="1"/>
</dbReference>
<dbReference type="PANTHER" id="PTHR30036:SF1">
    <property type="entry name" value="D-XYLOSE-BINDING PERIPLASMIC PROTEIN"/>
    <property type="match status" value="1"/>
</dbReference>
<reference evidence="5 6" key="1">
    <citation type="submission" date="2019-07" db="EMBL/GenBank/DDBJ databases">
        <title>Whole genome shotgun sequence of Cellulomonas terrae NBRC 100819.</title>
        <authorList>
            <person name="Hosoyama A."/>
            <person name="Uohara A."/>
            <person name="Ohji S."/>
            <person name="Ichikawa N."/>
        </authorList>
    </citation>
    <scope>NUCLEOTIDE SEQUENCE [LARGE SCALE GENOMIC DNA]</scope>
    <source>
        <strain evidence="5 6">NBRC 100819</strain>
    </source>
</reference>
<gene>
    <name evidence="5" type="ORF">CTE05_00830</name>
</gene>
<keyword evidence="2 3" id="KW-0732">Signal</keyword>
<dbReference type="GO" id="GO:0030246">
    <property type="term" value="F:carbohydrate binding"/>
    <property type="evidence" value="ECO:0007669"/>
    <property type="project" value="TreeGrafter"/>
</dbReference>
<comment type="caution">
    <text evidence="5">The sequence shown here is derived from an EMBL/GenBank/DDBJ whole genome shotgun (WGS) entry which is preliminary data.</text>
</comment>
<dbReference type="AlphaFoldDB" id="A0A511JF20"/>
<evidence type="ECO:0000313" key="6">
    <source>
        <dbReference type="Proteomes" id="UP000321049"/>
    </source>
</evidence>
<dbReference type="InterPro" id="IPR049784">
    <property type="entry name" value="ChvE-like"/>
</dbReference>
<evidence type="ECO:0000259" key="4">
    <source>
        <dbReference type="Pfam" id="PF13407"/>
    </source>
</evidence>
<dbReference type="PROSITE" id="PS51257">
    <property type="entry name" value="PROKAR_LIPOPROTEIN"/>
    <property type="match status" value="1"/>
</dbReference>
<accession>A0A511JF20</accession>
<dbReference type="InterPro" id="IPR025997">
    <property type="entry name" value="SBP_2_dom"/>
</dbReference>
<dbReference type="InterPro" id="IPR028082">
    <property type="entry name" value="Peripla_BP_I"/>
</dbReference>
<name>A0A511JF20_9CELL</name>
<dbReference type="PANTHER" id="PTHR30036">
    <property type="entry name" value="D-XYLOSE-BINDING PERIPLASMIC PROTEIN"/>
    <property type="match status" value="1"/>
</dbReference>
<keyword evidence="6" id="KW-1185">Reference proteome</keyword>
<protein>
    <submittedName>
        <fullName evidence="5">Sugar ABC transporter substrate-binding protein</fullName>
    </submittedName>
</protein>
<dbReference type="CDD" id="cd19994">
    <property type="entry name" value="PBP1_ChvE"/>
    <property type="match status" value="1"/>
</dbReference>
<dbReference type="EMBL" id="BJWH01000001">
    <property type="protein sequence ID" value="GEL96536.1"/>
    <property type="molecule type" value="Genomic_DNA"/>
</dbReference>
<evidence type="ECO:0000256" key="2">
    <source>
        <dbReference type="ARBA" id="ARBA00022729"/>
    </source>
</evidence>
<evidence type="ECO:0000256" key="1">
    <source>
        <dbReference type="ARBA" id="ARBA00004196"/>
    </source>
</evidence>
<dbReference type="OrthoDB" id="9773673at2"/>
<feature type="domain" description="Periplasmic binding protein" evidence="4">
    <location>
        <begin position="43"/>
        <end position="329"/>
    </location>
</feature>
<feature type="signal peptide" evidence="3">
    <location>
        <begin position="1"/>
        <end position="25"/>
    </location>
</feature>
<dbReference type="Gene3D" id="3.40.50.2300">
    <property type="match status" value="2"/>
</dbReference>
<dbReference type="GO" id="GO:0030288">
    <property type="term" value="C:outer membrane-bounded periplasmic space"/>
    <property type="evidence" value="ECO:0007669"/>
    <property type="project" value="TreeGrafter"/>
</dbReference>
<proteinExistence type="predicted"/>
<dbReference type="InterPro" id="IPR050555">
    <property type="entry name" value="Bact_Solute-Bind_Prot2"/>
</dbReference>